<reference evidence="1 2" key="1">
    <citation type="journal article" date="2012" name="PLoS Pathog.">
        <title>Diverse lifestyles and strategies of plant pathogenesis encoded in the genomes of eighteen Dothideomycetes fungi.</title>
        <authorList>
            <person name="Ohm R.A."/>
            <person name="Feau N."/>
            <person name="Henrissat B."/>
            <person name="Schoch C.L."/>
            <person name="Horwitz B.A."/>
            <person name="Barry K.W."/>
            <person name="Condon B.J."/>
            <person name="Copeland A.C."/>
            <person name="Dhillon B."/>
            <person name="Glaser F."/>
            <person name="Hesse C.N."/>
            <person name="Kosti I."/>
            <person name="LaButti K."/>
            <person name="Lindquist E.A."/>
            <person name="Lucas S."/>
            <person name="Salamov A.A."/>
            <person name="Bradshaw R.E."/>
            <person name="Ciuffetti L."/>
            <person name="Hamelin R.C."/>
            <person name="Kema G.H.J."/>
            <person name="Lawrence C."/>
            <person name="Scott J.A."/>
            <person name="Spatafora J.W."/>
            <person name="Turgeon B.G."/>
            <person name="de Wit P.J.G.M."/>
            <person name="Zhong S."/>
            <person name="Goodwin S.B."/>
            <person name="Grigoriev I.V."/>
        </authorList>
    </citation>
    <scope>NUCLEOTIDE SEQUENCE [LARGE SCALE GENOMIC DNA]</scope>
    <source>
        <strain evidence="2">ND90Pr / ATCC 201652</strain>
    </source>
</reference>
<sequence length="54" mass="5959">ATGAILKKPSKPDYSTPKAYRVITLLSCLGKVIERIIAKRLSYLAETTNLLHDS</sequence>
<dbReference type="RefSeq" id="XP_007706247.1">
    <property type="nucleotide sequence ID" value="XM_007708057.1"/>
</dbReference>
<gene>
    <name evidence="1" type="ORF">COCSADRAFT_53840</name>
</gene>
<dbReference type="Proteomes" id="UP000016934">
    <property type="component" value="Unassembled WGS sequence"/>
</dbReference>
<accession>M2SMP8</accession>
<dbReference type="HOGENOM" id="CLU_204930_1_0_1"/>
<proteinExistence type="predicted"/>
<dbReference type="GeneID" id="19140303"/>
<keyword evidence="2" id="KW-1185">Reference proteome</keyword>
<dbReference type="AlphaFoldDB" id="M2SMP8"/>
<dbReference type="PANTHER" id="PTHR33481">
    <property type="entry name" value="REVERSE TRANSCRIPTASE"/>
    <property type="match status" value="1"/>
</dbReference>
<evidence type="ECO:0008006" key="3">
    <source>
        <dbReference type="Google" id="ProtNLM"/>
    </source>
</evidence>
<dbReference type="PANTHER" id="PTHR33481:SF1">
    <property type="entry name" value="ENDONUCLEASE_EXONUCLEASE_PHOSPHATASE DOMAIN-CONTAINING PROTEIN-RELATED"/>
    <property type="match status" value="1"/>
</dbReference>
<feature type="non-terminal residue" evidence="1">
    <location>
        <position position="54"/>
    </location>
</feature>
<dbReference type="OMA" id="FDTCINR"/>
<reference evidence="2" key="2">
    <citation type="journal article" date="2013" name="PLoS Genet.">
        <title>Comparative genome structure, secondary metabolite, and effector coding capacity across Cochliobolus pathogens.</title>
        <authorList>
            <person name="Condon B.J."/>
            <person name="Leng Y."/>
            <person name="Wu D."/>
            <person name="Bushley K.E."/>
            <person name="Ohm R.A."/>
            <person name="Otillar R."/>
            <person name="Martin J."/>
            <person name="Schackwitz W."/>
            <person name="Grimwood J."/>
            <person name="MohdZainudin N."/>
            <person name="Xue C."/>
            <person name="Wang R."/>
            <person name="Manning V.A."/>
            <person name="Dhillon B."/>
            <person name="Tu Z.J."/>
            <person name="Steffenson B.J."/>
            <person name="Salamov A."/>
            <person name="Sun H."/>
            <person name="Lowry S."/>
            <person name="LaButti K."/>
            <person name="Han J."/>
            <person name="Copeland A."/>
            <person name="Lindquist E."/>
            <person name="Barry K."/>
            <person name="Schmutz J."/>
            <person name="Baker S.E."/>
            <person name="Ciuffetti L.M."/>
            <person name="Grigoriev I.V."/>
            <person name="Zhong S."/>
            <person name="Turgeon B.G."/>
        </authorList>
    </citation>
    <scope>NUCLEOTIDE SEQUENCE [LARGE SCALE GENOMIC DNA]</scope>
    <source>
        <strain evidence="2">ND90Pr / ATCC 201652</strain>
    </source>
</reference>
<evidence type="ECO:0000313" key="1">
    <source>
        <dbReference type="EMBL" id="EMD58052.1"/>
    </source>
</evidence>
<name>M2SMP8_COCSN</name>
<feature type="non-terminal residue" evidence="1">
    <location>
        <position position="1"/>
    </location>
</feature>
<dbReference type="KEGG" id="bsc:COCSADRAFT_53840"/>
<organism evidence="1 2">
    <name type="scientific">Cochliobolus sativus (strain ND90Pr / ATCC 201652)</name>
    <name type="common">Common root rot and spot blotch fungus</name>
    <name type="synonym">Bipolaris sorokiniana</name>
    <dbReference type="NCBI Taxonomy" id="665912"/>
    <lineage>
        <taxon>Eukaryota</taxon>
        <taxon>Fungi</taxon>
        <taxon>Dikarya</taxon>
        <taxon>Ascomycota</taxon>
        <taxon>Pezizomycotina</taxon>
        <taxon>Dothideomycetes</taxon>
        <taxon>Pleosporomycetidae</taxon>
        <taxon>Pleosporales</taxon>
        <taxon>Pleosporineae</taxon>
        <taxon>Pleosporaceae</taxon>
        <taxon>Bipolaris</taxon>
    </lineage>
</organism>
<dbReference type="EMBL" id="KB445784">
    <property type="protein sequence ID" value="EMD58052.1"/>
    <property type="molecule type" value="Genomic_DNA"/>
</dbReference>
<evidence type="ECO:0000313" key="2">
    <source>
        <dbReference type="Proteomes" id="UP000016934"/>
    </source>
</evidence>
<protein>
    <recommendedName>
        <fullName evidence="3">Reverse transcriptase domain-containing protein</fullName>
    </recommendedName>
</protein>
<dbReference type="OrthoDB" id="3935025at2759"/>